<feature type="transmembrane region" description="Helical" evidence="2">
    <location>
        <begin position="24"/>
        <end position="45"/>
    </location>
</feature>
<feature type="domain" description="THIF-type NAD/FAD binding fold" evidence="3">
    <location>
        <begin position="4"/>
        <end position="227"/>
    </location>
</feature>
<keyword evidence="2" id="KW-1133">Transmembrane helix</keyword>
<reference evidence="4 5" key="1">
    <citation type="journal article" date="2010" name="Stand. Genomic Sci.">
        <title>Complete genome sequence of Archaeoglobus profundus type strain (AV18).</title>
        <authorList>
            <person name="von Jan M."/>
            <person name="Lapidus A."/>
            <person name="Del Rio T.G."/>
            <person name="Copeland A."/>
            <person name="Tice H."/>
            <person name="Cheng J.F."/>
            <person name="Lucas S."/>
            <person name="Chen F."/>
            <person name="Nolan M."/>
            <person name="Goodwin L."/>
            <person name="Han C."/>
            <person name="Pitluck S."/>
            <person name="Liolios K."/>
            <person name="Ivanova N."/>
            <person name="Mavromatis K."/>
            <person name="Ovchinnikova G."/>
            <person name="Chertkov O."/>
            <person name="Pati A."/>
            <person name="Chen A."/>
            <person name="Palaniappan K."/>
            <person name="Land M."/>
            <person name="Hauser L."/>
            <person name="Chang Y.J."/>
            <person name="Jeffries C.D."/>
            <person name="Saunders E."/>
            <person name="Brettin T."/>
            <person name="Detter J.C."/>
            <person name="Chain P."/>
            <person name="Eichinger K."/>
            <person name="Huber H."/>
            <person name="Spring S."/>
            <person name="Rohde M."/>
            <person name="Goker M."/>
            <person name="Wirth R."/>
            <person name="Woyke T."/>
            <person name="Bristow J."/>
            <person name="Eisen J.A."/>
            <person name="Markowitz V."/>
            <person name="Hugenholtz P."/>
            <person name="Kyrpides N.C."/>
            <person name="Klenk H.P."/>
        </authorList>
    </citation>
    <scope>NUCLEOTIDE SEQUENCE [LARGE SCALE GENOMIC DNA]</scope>
    <source>
        <strain evidence="5">DSM 5631 / JCM 9629 / NBRC 100127 / Av18</strain>
    </source>
</reference>
<dbReference type="HOGENOM" id="CLU_013325_10_0_2"/>
<dbReference type="InterPro" id="IPR045886">
    <property type="entry name" value="ThiF/MoeB/HesA"/>
</dbReference>
<dbReference type="GO" id="GO:0008146">
    <property type="term" value="F:sulfotransferase activity"/>
    <property type="evidence" value="ECO:0007669"/>
    <property type="project" value="TreeGrafter"/>
</dbReference>
<dbReference type="EMBL" id="CP001857">
    <property type="protein sequence ID" value="ADB57795.1"/>
    <property type="molecule type" value="Genomic_DNA"/>
</dbReference>
<evidence type="ECO:0000313" key="4">
    <source>
        <dbReference type="EMBL" id="ADB57795.1"/>
    </source>
</evidence>
<dbReference type="PANTHER" id="PTHR10953">
    <property type="entry name" value="UBIQUITIN-ACTIVATING ENZYME E1"/>
    <property type="match status" value="1"/>
</dbReference>
<evidence type="ECO:0000259" key="3">
    <source>
        <dbReference type="Pfam" id="PF00899"/>
    </source>
</evidence>
<sequence length="235" mass="26024">MDGYARQIPLIGEEGQEKLMKSRVLVVGAGGLGSVVITYLVSAGIGKIGIVDGDVVEEHNLQRQFIHAGNVGKNKALSAMEFVERLNPDVEVEAYPFNLNESNIAIAKHYDVVVACPDNFETRLILNDFCVRNDIPMVHGAIYGFEGEVTTVVGSPCYRCLYSSFPKQEERFTPVFGFTCGVAGSIQCAETIKVLLGMEVLRGKLLRFDLRSMEFFTIEYERNPNCLACKNRKEG</sequence>
<dbReference type="GO" id="GO:0008641">
    <property type="term" value="F:ubiquitin-like modifier activating enzyme activity"/>
    <property type="evidence" value="ECO:0007669"/>
    <property type="project" value="InterPro"/>
</dbReference>
<keyword evidence="2" id="KW-0472">Membrane</keyword>
<dbReference type="Proteomes" id="UP000001901">
    <property type="component" value="Chromosome"/>
</dbReference>
<dbReference type="PANTHER" id="PTHR10953:SF102">
    <property type="entry name" value="ADENYLYLTRANSFERASE AND SULFURTRANSFERASE MOCS3"/>
    <property type="match status" value="1"/>
</dbReference>
<name>D2RHM0_ARCPA</name>
<organism evidence="4 5">
    <name type="scientific">Archaeoglobus profundus (strain DSM 5631 / JCM 9629 / NBRC 100127 / Av18)</name>
    <dbReference type="NCBI Taxonomy" id="572546"/>
    <lineage>
        <taxon>Archaea</taxon>
        <taxon>Methanobacteriati</taxon>
        <taxon>Methanobacteriota</taxon>
        <taxon>Archaeoglobi</taxon>
        <taxon>Archaeoglobales</taxon>
        <taxon>Archaeoglobaceae</taxon>
        <taxon>Archaeoglobus</taxon>
    </lineage>
</organism>
<dbReference type="OrthoDB" id="7915at2157"/>
<dbReference type="InterPro" id="IPR000594">
    <property type="entry name" value="ThiF_NAD_FAD-bd"/>
</dbReference>
<dbReference type="STRING" id="572546.Arcpr_0731"/>
<dbReference type="Gene3D" id="3.40.50.720">
    <property type="entry name" value="NAD(P)-binding Rossmann-like Domain"/>
    <property type="match status" value="1"/>
</dbReference>
<proteinExistence type="inferred from homology"/>
<dbReference type="CDD" id="cd00757">
    <property type="entry name" value="ThiF_MoeB_HesA_family"/>
    <property type="match status" value="1"/>
</dbReference>
<keyword evidence="5" id="KW-1185">Reference proteome</keyword>
<dbReference type="AlphaFoldDB" id="D2RHM0"/>
<dbReference type="GO" id="GO:0005829">
    <property type="term" value="C:cytosol"/>
    <property type="evidence" value="ECO:0007669"/>
    <property type="project" value="TreeGrafter"/>
</dbReference>
<keyword evidence="2" id="KW-0812">Transmembrane</keyword>
<dbReference type="FunFam" id="3.40.50.720:FF:000080">
    <property type="entry name" value="Thiazole biosynthesis adenylyltransferase ThiF"/>
    <property type="match status" value="1"/>
</dbReference>
<dbReference type="GO" id="GO:0004792">
    <property type="term" value="F:thiosulfate-cyanide sulfurtransferase activity"/>
    <property type="evidence" value="ECO:0007669"/>
    <property type="project" value="TreeGrafter"/>
</dbReference>
<dbReference type="Pfam" id="PF00899">
    <property type="entry name" value="ThiF"/>
    <property type="match status" value="1"/>
</dbReference>
<dbReference type="GeneID" id="8739391"/>
<dbReference type="PaxDb" id="572546-Arcpr_0731"/>
<dbReference type="KEGG" id="apo:Arcpr_0731"/>
<protein>
    <submittedName>
        <fullName evidence="4">UBA/THIF-type NAD/FAD binding protein</fullName>
    </submittedName>
</protein>
<comment type="similarity">
    <text evidence="1">Belongs to the HesA/MoeB/ThiF family.</text>
</comment>
<evidence type="ECO:0000256" key="2">
    <source>
        <dbReference type="SAM" id="Phobius"/>
    </source>
</evidence>
<dbReference type="SUPFAM" id="SSF69572">
    <property type="entry name" value="Activating enzymes of the ubiquitin-like proteins"/>
    <property type="match status" value="1"/>
</dbReference>
<gene>
    <name evidence="4" type="ordered locus">Arcpr_0731</name>
</gene>
<accession>D2RHM0</accession>
<evidence type="ECO:0000256" key="1">
    <source>
        <dbReference type="ARBA" id="ARBA00009919"/>
    </source>
</evidence>
<dbReference type="GO" id="GO:0016779">
    <property type="term" value="F:nucleotidyltransferase activity"/>
    <property type="evidence" value="ECO:0007669"/>
    <property type="project" value="TreeGrafter"/>
</dbReference>
<evidence type="ECO:0000313" key="5">
    <source>
        <dbReference type="Proteomes" id="UP000001901"/>
    </source>
</evidence>
<dbReference type="InterPro" id="IPR035985">
    <property type="entry name" value="Ubiquitin-activating_enz"/>
</dbReference>
<dbReference type="RefSeq" id="WP_012940131.1">
    <property type="nucleotide sequence ID" value="NC_013741.1"/>
</dbReference>
<dbReference type="eggNOG" id="arCOG01676">
    <property type="taxonomic scope" value="Archaea"/>
</dbReference>